<evidence type="ECO:0000256" key="3">
    <source>
        <dbReference type="ARBA" id="ARBA00022475"/>
    </source>
</evidence>
<dbReference type="AlphaFoldDB" id="D2KVR6"/>
<protein>
    <submittedName>
        <fullName evidence="14">Putative calcitonin receptor</fullName>
    </submittedName>
</protein>
<dbReference type="InterPro" id="IPR000832">
    <property type="entry name" value="GPCR_2_secretin-like"/>
</dbReference>
<dbReference type="InterPro" id="IPR017983">
    <property type="entry name" value="GPCR_2_secretin-like_CS"/>
</dbReference>
<gene>
    <name evidence="14" type="primary">Ci-CT-R</name>
</gene>
<dbReference type="CTD" id="100178014"/>
<keyword evidence="10" id="KW-0807">Transducer</keyword>
<feature type="transmembrane region" description="Helical" evidence="11">
    <location>
        <begin position="333"/>
        <end position="352"/>
    </location>
</feature>
<dbReference type="GO" id="GO:0004930">
    <property type="term" value="F:G protein-coupled receptor activity"/>
    <property type="evidence" value="ECO:0007669"/>
    <property type="project" value="UniProtKB-KW"/>
</dbReference>
<feature type="transmembrane region" description="Helical" evidence="11">
    <location>
        <begin position="302"/>
        <end position="321"/>
    </location>
</feature>
<dbReference type="Gene3D" id="4.10.1240.10">
    <property type="entry name" value="GPCR, family 2, extracellular hormone receptor domain"/>
    <property type="match status" value="1"/>
</dbReference>
<dbReference type="Pfam" id="PF02793">
    <property type="entry name" value="HRM"/>
    <property type="match status" value="1"/>
</dbReference>
<evidence type="ECO:0000256" key="11">
    <source>
        <dbReference type="SAM" id="Phobius"/>
    </source>
</evidence>
<dbReference type="InterPro" id="IPR017981">
    <property type="entry name" value="GPCR_2-like_7TM"/>
</dbReference>
<name>D2KVR6_CIOIN</name>
<feature type="transmembrane region" description="Helical" evidence="11">
    <location>
        <begin position="114"/>
        <end position="134"/>
    </location>
</feature>
<dbReference type="SUPFAM" id="SSF111418">
    <property type="entry name" value="Hormone receptor domain"/>
    <property type="match status" value="1"/>
</dbReference>
<evidence type="ECO:0000256" key="1">
    <source>
        <dbReference type="ARBA" id="ARBA00004651"/>
    </source>
</evidence>
<feature type="domain" description="G-protein coupled receptors family 2 profile 2" evidence="13">
    <location>
        <begin position="109"/>
        <end position="353"/>
    </location>
</feature>
<keyword evidence="8 14" id="KW-0675">Receptor</keyword>
<evidence type="ECO:0000259" key="12">
    <source>
        <dbReference type="PROSITE" id="PS50227"/>
    </source>
</evidence>
<feature type="transmembrane region" description="Helical" evidence="11">
    <location>
        <begin position="217"/>
        <end position="236"/>
    </location>
</feature>
<accession>A0A1W2W162</accession>
<dbReference type="GeneID" id="100178014"/>
<evidence type="ECO:0000259" key="13">
    <source>
        <dbReference type="PROSITE" id="PS50261"/>
    </source>
</evidence>
<dbReference type="PRINTS" id="PR00249">
    <property type="entry name" value="GPCRSECRETIN"/>
</dbReference>
<dbReference type="EMBL" id="AB485673">
    <property type="protein sequence ID" value="BAI63096.1"/>
    <property type="molecule type" value="mRNA"/>
</dbReference>
<evidence type="ECO:0000256" key="4">
    <source>
        <dbReference type="ARBA" id="ARBA00022692"/>
    </source>
</evidence>
<evidence type="ECO:0000256" key="7">
    <source>
        <dbReference type="ARBA" id="ARBA00023136"/>
    </source>
</evidence>
<dbReference type="InterPro" id="IPR050332">
    <property type="entry name" value="GPCR_2"/>
</dbReference>
<keyword evidence="9" id="KW-0325">Glycoprotein</keyword>
<comment type="subcellular location">
    <subcellularLocation>
        <location evidence="1">Cell membrane</location>
        <topology evidence="1">Multi-pass membrane protein</topology>
    </subcellularLocation>
</comment>
<sequence length="401" mass="45737">MYNFEFTRQQFNCFVDNLNISRNSSFCGAIWDGYACWPPTQSSKEAVQNCPSYLPRFNTEGISDFVGREFAVRPCQANGEWFRYPTTQYQWTNYSRCQLQRGQEAVWAKYRLAISGYSVSMITLLVALFIFFHFRSLQCQRVTMHKHLFVSYILNALASVLWLHSHTIPGVSQVYCKFLHAIHQYTETSNYFWMLCEGIYLHTLVVVSVFREKQNLLIYTGLGWGFPALSLLLYVVTRFVLDDSSCWATPTTDAAYIIHGPIAIALVINFIILMNLLRVLLSKLRANRNNIQRYIGAIKATLVLIPLLGSQHILLTIALYIPNASVLRVLSYITNVLSSFQGFAVAIIFCFCHEEVGRITSLSRSKSSYHVDVAFLSLSNKVRAASVTTLASRLRMLPKSN</sequence>
<evidence type="ECO:0000256" key="6">
    <source>
        <dbReference type="ARBA" id="ARBA00023040"/>
    </source>
</evidence>
<proteinExistence type="evidence at transcript level"/>
<dbReference type="PROSITE" id="PS50227">
    <property type="entry name" value="G_PROTEIN_RECEP_F2_3"/>
    <property type="match status" value="1"/>
</dbReference>
<dbReference type="Gene3D" id="1.20.1070.10">
    <property type="entry name" value="Rhodopsin 7-helix transmembrane proteins"/>
    <property type="match status" value="1"/>
</dbReference>
<dbReference type="OrthoDB" id="16753at2759"/>
<evidence type="ECO:0000256" key="10">
    <source>
        <dbReference type="ARBA" id="ARBA00023224"/>
    </source>
</evidence>
<organism evidence="14">
    <name type="scientific">Ciona intestinalis</name>
    <name type="common">Transparent sea squirt</name>
    <name type="synonym">Ascidia intestinalis</name>
    <dbReference type="NCBI Taxonomy" id="7719"/>
    <lineage>
        <taxon>Eukaryota</taxon>
        <taxon>Metazoa</taxon>
        <taxon>Chordata</taxon>
        <taxon>Tunicata</taxon>
        <taxon>Ascidiacea</taxon>
        <taxon>Phlebobranchia</taxon>
        <taxon>Cionidae</taxon>
        <taxon>Ciona</taxon>
    </lineage>
</organism>
<accession>D2KVR6</accession>
<dbReference type="GO" id="GO:0005886">
    <property type="term" value="C:plasma membrane"/>
    <property type="evidence" value="ECO:0007669"/>
    <property type="project" value="UniProtKB-SubCell"/>
</dbReference>
<evidence type="ECO:0000256" key="8">
    <source>
        <dbReference type="ARBA" id="ARBA00023170"/>
    </source>
</evidence>
<keyword evidence="7 11" id="KW-0472">Membrane</keyword>
<evidence type="ECO:0000256" key="2">
    <source>
        <dbReference type="ARBA" id="ARBA00005314"/>
    </source>
</evidence>
<dbReference type="PANTHER" id="PTHR45620:SF42">
    <property type="entry name" value="G-PROTEIN COUPLED RECEPTOR SEB-2"/>
    <property type="match status" value="1"/>
</dbReference>
<dbReference type="PROSITE" id="PS00649">
    <property type="entry name" value="G_PROTEIN_RECEP_F2_1"/>
    <property type="match status" value="1"/>
</dbReference>
<dbReference type="GO" id="GO:0007166">
    <property type="term" value="P:cell surface receptor signaling pathway"/>
    <property type="evidence" value="ECO:0007669"/>
    <property type="project" value="InterPro"/>
</dbReference>
<feature type="transmembrane region" description="Helical" evidence="11">
    <location>
        <begin position="146"/>
        <end position="165"/>
    </location>
</feature>
<dbReference type="InterPro" id="IPR036445">
    <property type="entry name" value="GPCR_2_extracell_dom_sf"/>
</dbReference>
<dbReference type="RefSeq" id="NP_001265900.1">
    <property type="nucleotide sequence ID" value="NM_001278971.1"/>
</dbReference>
<keyword evidence="4 11" id="KW-0812">Transmembrane</keyword>
<dbReference type="PROSITE" id="PS50261">
    <property type="entry name" value="G_PROTEIN_RECEP_F2_4"/>
    <property type="match status" value="1"/>
</dbReference>
<keyword evidence="5 11" id="KW-1133">Transmembrane helix</keyword>
<keyword evidence="6" id="KW-0297">G-protein coupled receptor</keyword>
<dbReference type="InterPro" id="IPR001879">
    <property type="entry name" value="GPCR_2_extracellular_dom"/>
</dbReference>
<keyword evidence="3" id="KW-1003">Cell membrane</keyword>
<dbReference type="KEGG" id="cin:100178014"/>
<feature type="transmembrane region" description="Helical" evidence="11">
    <location>
        <begin position="256"/>
        <end position="281"/>
    </location>
</feature>
<dbReference type="CDD" id="cd15274">
    <property type="entry name" value="7tmB1_calcitonin_R"/>
    <property type="match status" value="1"/>
</dbReference>
<dbReference type="PANTHER" id="PTHR45620">
    <property type="entry name" value="PDF RECEPTOR-LIKE PROTEIN-RELATED"/>
    <property type="match status" value="1"/>
</dbReference>
<evidence type="ECO:0000313" key="14">
    <source>
        <dbReference type="EMBL" id="BAI63096.1"/>
    </source>
</evidence>
<evidence type="ECO:0000256" key="5">
    <source>
        <dbReference type="ARBA" id="ARBA00022989"/>
    </source>
</evidence>
<dbReference type="Pfam" id="PF00002">
    <property type="entry name" value="7tm_2"/>
    <property type="match status" value="1"/>
</dbReference>
<comment type="similarity">
    <text evidence="2">Belongs to the G-protein coupled receptor 2 family.</text>
</comment>
<evidence type="ECO:0000256" key="9">
    <source>
        <dbReference type="ARBA" id="ARBA00023180"/>
    </source>
</evidence>
<reference evidence="14" key="1">
    <citation type="submission" date="2009-02" db="EMBL/GenBank/DDBJ databases">
        <title>Calcitonin in a protochordate, Ciona intestinalis: the prototype of the vertebrate Calcitonin/Calcitonin gene related peptide family.</title>
        <authorList>
            <person name="Sekiguchi T."/>
            <person name="Suzuki N."/>
            <person name="Fujiwara N."/>
            <person name="Aoyama M."/>
            <person name="Kawada T."/>
            <person name="Sugase K."/>
            <person name="Murata Y."/>
            <person name="Sasayama Y."/>
            <person name="Ogasawara M."/>
            <person name="Satake H."/>
        </authorList>
    </citation>
    <scope>NUCLEOTIDE SEQUENCE</scope>
</reference>
<feature type="transmembrane region" description="Helical" evidence="11">
    <location>
        <begin position="191"/>
        <end position="210"/>
    </location>
</feature>
<feature type="domain" description="G-protein coupled receptors family 2 profile 1" evidence="12">
    <location>
        <begin position="12"/>
        <end position="101"/>
    </location>
</feature>
<dbReference type="SMART" id="SM00008">
    <property type="entry name" value="HormR"/>
    <property type="match status" value="1"/>
</dbReference>